<keyword evidence="2" id="KW-0472">Membrane</keyword>
<evidence type="ECO:0000313" key="4">
    <source>
        <dbReference type="Proteomes" id="UP000541444"/>
    </source>
</evidence>
<dbReference type="PANTHER" id="PTHR31515:SF0">
    <property type="entry name" value="TRANSMEMBRANE PROTEIN"/>
    <property type="match status" value="1"/>
</dbReference>
<dbReference type="PANTHER" id="PTHR31515">
    <property type="entry name" value="TRANSMEMBRANE PROTEIN-RELATED"/>
    <property type="match status" value="1"/>
</dbReference>
<evidence type="ECO:0000313" key="3">
    <source>
        <dbReference type="EMBL" id="KAF6170902.1"/>
    </source>
</evidence>
<dbReference type="OrthoDB" id="1932060at2759"/>
<evidence type="ECO:0008006" key="5">
    <source>
        <dbReference type="Google" id="ProtNLM"/>
    </source>
</evidence>
<organism evidence="3 4">
    <name type="scientific">Kingdonia uniflora</name>
    <dbReference type="NCBI Taxonomy" id="39325"/>
    <lineage>
        <taxon>Eukaryota</taxon>
        <taxon>Viridiplantae</taxon>
        <taxon>Streptophyta</taxon>
        <taxon>Embryophyta</taxon>
        <taxon>Tracheophyta</taxon>
        <taxon>Spermatophyta</taxon>
        <taxon>Magnoliopsida</taxon>
        <taxon>Ranunculales</taxon>
        <taxon>Circaeasteraceae</taxon>
        <taxon>Kingdonia</taxon>
    </lineage>
</organism>
<gene>
    <name evidence="3" type="ORF">GIB67_014719</name>
</gene>
<keyword evidence="2" id="KW-0812">Transmembrane</keyword>
<accession>A0A7J7NV86</accession>
<keyword evidence="4" id="KW-1185">Reference proteome</keyword>
<comment type="caution">
    <text evidence="3">The sequence shown here is derived from an EMBL/GenBank/DDBJ whole genome shotgun (WGS) entry which is preliminary data.</text>
</comment>
<feature type="transmembrane region" description="Helical" evidence="2">
    <location>
        <begin position="629"/>
        <end position="649"/>
    </location>
</feature>
<dbReference type="Proteomes" id="UP000541444">
    <property type="component" value="Unassembled WGS sequence"/>
</dbReference>
<name>A0A7J7NV86_9MAGN</name>
<feature type="compositionally biased region" description="Basic and acidic residues" evidence="1">
    <location>
        <begin position="271"/>
        <end position="299"/>
    </location>
</feature>
<reference evidence="3 4" key="1">
    <citation type="journal article" date="2020" name="IScience">
        <title>Genome Sequencing of the Endangered Kingdonia uniflora (Circaeasteraceae, Ranunculales) Reveals Potential Mechanisms of Evolutionary Specialization.</title>
        <authorList>
            <person name="Sun Y."/>
            <person name="Deng T."/>
            <person name="Zhang A."/>
            <person name="Moore M.J."/>
            <person name="Landis J.B."/>
            <person name="Lin N."/>
            <person name="Zhang H."/>
            <person name="Zhang X."/>
            <person name="Huang J."/>
            <person name="Zhang X."/>
            <person name="Sun H."/>
            <person name="Wang H."/>
        </authorList>
    </citation>
    <scope>NUCLEOTIDE SEQUENCE [LARGE SCALE GENOMIC DNA]</scope>
    <source>
        <strain evidence="3">TB1705</strain>
        <tissue evidence="3">Leaf</tissue>
    </source>
</reference>
<feature type="region of interest" description="Disordered" evidence="1">
    <location>
        <begin position="271"/>
        <end position="341"/>
    </location>
</feature>
<dbReference type="EMBL" id="JACGCM010000554">
    <property type="protein sequence ID" value="KAF6170902.1"/>
    <property type="molecule type" value="Genomic_DNA"/>
</dbReference>
<sequence>MESTKELTASNKLMTKQIEAMLVAVMAIPARVALSDVVGDDVEGSDGGSSWGRGRCLSMGAFMRDGRNAGINPMNPTPLRVVGRGKETTFPQIQVGSSNSEGERTIFTTRLQGYVDLQGHQSMSPNPDNETVLGDGFEALPEEREGSNIPPVTDEQWREATLVTENCIGEERSRELDQGVEGRDADMPVSRQGTGMDMPKYTWQRAGHATAQAWHGKHRSGKGWRGQGMSRGMPLGDMPYEVATRGDFNCWGAFGPSPSSLIEFNTGHGVERREIGSDDPTDLSHSDGVDKSHNSDHTDVSGGPRDSNDDGAIGDGGYSRAPDNISDRHHHPNNVSNRIGLGRDTDSNFGFSLCAGNSHGLNNTSDISLWPTTPNIWIAQVGVIVQGHAQQREFVSQVQQRDSGAGFGGVDKHSSGYVGIDSGDWRNTGQSSVGQVSAGVLPYVPPRPQRKSDADSFIDWLNRVGKMLAFKKCTGQRAVSLAETKLTGYVSETSRRYALPSQAQRHILAGLASAVGGLSSPYEKASHVHERPVLNWLWATGCHPFGPFSNTSQISQMLEDVALDLEEQLVDLSSLLYDHRLGDAHLNSSQILQSSIFTQQYVDHVLASEREKMRCCNIEYKYPVQSSQAFIYGGILIAGFFVYFVVIFFSSPVR</sequence>
<feature type="compositionally biased region" description="Basic and acidic residues" evidence="1">
    <location>
        <begin position="175"/>
        <end position="186"/>
    </location>
</feature>
<evidence type="ECO:0000256" key="1">
    <source>
        <dbReference type="SAM" id="MobiDB-lite"/>
    </source>
</evidence>
<feature type="region of interest" description="Disordered" evidence="1">
    <location>
        <begin position="175"/>
        <end position="195"/>
    </location>
</feature>
<proteinExistence type="predicted"/>
<keyword evidence="2" id="KW-1133">Transmembrane helix</keyword>
<protein>
    <recommendedName>
        <fullName evidence="5">Transmembrane protein</fullName>
    </recommendedName>
</protein>
<dbReference type="AlphaFoldDB" id="A0A7J7NV86"/>
<evidence type="ECO:0000256" key="2">
    <source>
        <dbReference type="SAM" id="Phobius"/>
    </source>
</evidence>